<dbReference type="Pfam" id="PF00271">
    <property type="entry name" value="Helicase_C"/>
    <property type="match status" value="1"/>
</dbReference>
<keyword evidence="3" id="KW-0378">Hydrolase</keyword>
<evidence type="ECO:0000256" key="2">
    <source>
        <dbReference type="ARBA" id="ARBA00022741"/>
    </source>
</evidence>
<organism evidence="8 9">
    <name type="scientific">Ditylenchus dipsaci</name>
    <dbReference type="NCBI Taxonomy" id="166011"/>
    <lineage>
        <taxon>Eukaryota</taxon>
        <taxon>Metazoa</taxon>
        <taxon>Ecdysozoa</taxon>
        <taxon>Nematoda</taxon>
        <taxon>Chromadorea</taxon>
        <taxon>Rhabditida</taxon>
        <taxon>Tylenchina</taxon>
        <taxon>Tylenchomorpha</taxon>
        <taxon>Sphaerularioidea</taxon>
        <taxon>Anguinidae</taxon>
        <taxon>Anguininae</taxon>
        <taxon>Ditylenchus</taxon>
    </lineage>
</organism>
<evidence type="ECO:0000259" key="7">
    <source>
        <dbReference type="PROSITE" id="PS51194"/>
    </source>
</evidence>
<evidence type="ECO:0000259" key="6">
    <source>
        <dbReference type="PROSITE" id="PS51192"/>
    </source>
</evidence>
<dbReference type="EC" id="3.6.4.13" evidence="1"/>
<dbReference type="GO" id="GO:0005524">
    <property type="term" value="F:ATP binding"/>
    <property type="evidence" value="ECO:0007669"/>
    <property type="project" value="UniProtKB-KW"/>
</dbReference>
<dbReference type="PROSITE" id="PS51194">
    <property type="entry name" value="HELICASE_CTER"/>
    <property type="match status" value="1"/>
</dbReference>
<dbReference type="PANTHER" id="PTHR47958">
    <property type="entry name" value="ATP-DEPENDENT RNA HELICASE DBP3"/>
    <property type="match status" value="1"/>
</dbReference>
<dbReference type="Pfam" id="PF00270">
    <property type="entry name" value="DEAD"/>
    <property type="match status" value="1"/>
</dbReference>
<reference evidence="9" key="1">
    <citation type="submission" date="2022-11" db="UniProtKB">
        <authorList>
            <consortium name="WormBaseParasite"/>
        </authorList>
    </citation>
    <scope>IDENTIFICATION</scope>
</reference>
<dbReference type="InterPro" id="IPR027417">
    <property type="entry name" value="P-loop_NTPase"/>
</dbReference>
<dbReference type="WBParaSite" id="jg18209">
    <property type="protein sequence ID" value="jg18209"/>
    <property type="gene ID" value="jg18209"/>
</dbReference>
<dbReference type="GO" id="GO:0016787">
    <property type="term" value="F:hydrolase activity"/>
    <property type="evidence" value="ECO:0007669"/>
    <property type="project" value="UniProtKB-KW"/>
</dbReference>
<dbReference type="Gene3D" id="3.40.50.300">
    <property type="entry name" value="P-loop containing nucleotide triphosphate hydrolases"/>
    <property type="match status" value="2"/>
</dbReference>
<protein>
    <recommendedName>
        <fullName evidence="1">RNA helicase</fullName>
        <ecNumber evidence="1">3.6.4.13</ecNumber>
    </recommendedName>
</protein>
<evidence type="ECO:0000313" key="9">
    <source>
        <dbReference type="WBParaSite" id="jg18209"/>
    </source>
</evidence>
<dbReference type="SMART" id="SM00490">
    <property type="entry name" value="HELICc"/>
    <property type="match status" value="1"/>
</dbReference>
<proteinExistence type="predicted"/>
<dbReference type="PROSITE" id="PS00039">
    <property type="entry name" value="DEAD_ATP_HELICASE"/>
    <property type="match status" value="1"/>
</dbReference>
<evidence type="ECO:0000256" key="4">
    <source>
        <dbReference type="ARBA" id="ARBA00022806"/>
    </source>
</evidence>
<evidence type="ECO:0000313" key="8">
    <source>
        <dbReference type="Proteomes" id="UP000887574"/>
    </source>
</evidence>
<accession>A0A915DD93</accession>
<dbReference type="CDD" id="cd18787">
    <property type="entry name" value="SF2_C_DEAD"/>
    <property type="match status" value="1"/>
</dbReference>
<dbReference type="InterPro" id="IPR000629">
    <property type="entry name" value="RNA-helicase_DEAD-box_CS"/>
</dbReference>
<dbReference type="InterPro" id="IPR011545">
    <property type="entry name" value="DEAD/DEAH_box_helicase_dom"/>
</dbReference>
<dbReference type="AlphaFoldDB" id="A0A915DD93"/>
<dbReference type="InterPro" id="IPR001650">
    <property type="entry name" value="Helicase_C-like"/>
</dbReference>
<dbReference type="GO" id="GO:0003676">
    <property type="term" value="F:nucleic acid binding"/>
    <property type="evidence" value="ECO:0007669"/>
    <property type="project" value="InterPro"/>
</dbReference>
<evidence type="ECO:0000256" key="1">
    <source>
        <dbReference type="ARBA" id="ARBA00012552"/>
    </source>
</evidence>
<dbReference type="SUPFAM" id="SSF52540">
    <property type="entry name" value="P-loop containing nucleoside triphosphate hydrolases"/>
    <property type="match status" value="1"/>
</dbReference>
<keyword evidence="4" id="KW-0347">Helicase</keyword>
<name>A0A915DD93_9BILA</name>
<keyword evidence="8" id="KW-1185">Reference proteome</keyword>
<feature type="domain" description="Helicase ATP-binding" evidence="6">
    <location>
        <begin position="1"/>
        <end position="78"/>
    </location>
</feature>
<dbReference type="PROSITE" id="PS51192">
    <property type="entry name" value="HELICASE_ATP_BIND_1"/>
    <property type="match status" value="1"/>
</dbReference>
<evidence type="ECO:0000256" key="3">
    <source>
        <dbReference type="ARBA" id="ARBA00022801"/>
    </source>
</evidence>
<evidence type="ECO:0000256" key="5">
    <source>
        <dbReference type="ARBA" id="ARBA00022840"/>
    </source>
</evidence>
<dbReference type="GO" id="GO:0043186">
    <property type="term" value="C:P granule"/>
    <property type="evidence" value="ECO:0007669"/>
    <property type="project" value="UniProtKB-ARBA"/>
</dbReference>
<dbReference type="Proteomes" id="UP000887574">
    <property type="component" value="Unplaced"/>
</dbReference>
<dbReference type="GO" id="GO:0003724">
    <property type="term" value="F:RNA helicase activity"/>
    <property type="evidence" value="ECO:0007669"/>
    <property type="project" value="UniProtKB-EC"/>
</dbReference>
<feature type="domain" description="Helicase C-terminal" evidence="7">
    <location>
        <begin position="106"/>
        <end position="261"/>
    </location>
</feature>
<keyword evidence="5" id="KW-0067">ATP-binding</keyword>
<keyword evidence="2" id="KW-0547">Nucleotide-binding</keyword>
<sequence length="282" mass="32896">MGRLLHFLRDGKLVLSNLRYLVLDEADELLTENFFEDVLEVKGQKDIDPDHRTLLFSATFSSEARMRLEQVVKKDFIFVQIGQINSAVDTVKQDFVEVTKYKKYELLLDLLHAVATDKEREDASTWRSVEKTMVFVEHKRQSDLLSIKLAQAGFSDRTLKQRYDARLKFIHGVYEILVCTDLGAKGHNFPGVEHVINYDMPEQDRLVYIHRIGRAGRIGNIGRATSFFDPESEFDRRHAKFYVQTLKQSMQSIPSFLQEIAEFQDSHPYVPAQSSRRRWRNH</sequence>
<dbReference type="InterPro" id="IPR014001">
    <property type="entry name" value="Helicase_ATP-bd"/>
</dbReference>